<organism evidence="2 3">
    <name type="scientific">Tritrichomonas foetus</name>
    <dbReference type="NCBI Taxonomy" id="1144522"/>
    <lineage>
        <taxon>Eukaryota</taxon>
        <taxon>Metamonada</taxon>
        <taxon>Parabasalia</taxon>
        <taxon>Tritrichomonadida</taxon>
        <taxon>Tritrichomonadidae</taxon>
        <taxon>Tritrichomonas</taxon>
    </lineage>
</organism>
<evidence type="ECO:0000313" key="2">
    <source>
        <dbReference type="EMBL" id="OHS98332.1"/>
    </source>
</evidence>
<dbReference type="EMBL" id="MLAK01001060">
    <property type="protein sequence ID" value="OHS98332.1"/>
    <property type="molecule type" value="Genomic_DNA"/>
</dbReference>
<dbReference type="AlphaFoldDB" id="A0A1J4JM33"/>
<dbReference type="GeneID" id="94829268"/>
<comment type="caution">
    <text evidence="2">The sequence shown here is derived from an EMBL/GenBank/DDBJ whole genome shotgun (WGS) entry which is preliminary data.</text>
</comment>
<proteinExistence type="predicted"/>
<evidence type="ECO:0000313" key="3">
    <source>
        <dbReference type="Proteomes" id="UP000179807"/>
    </source>
</evidence>
<dbReference type="VEuPathDB" id="TrichDB:TRFO_08902"/>
<dbReference type="Proteomes" id="UP000179807">
    <property type="component" value="Unassembled WGS sequence"/>
</dbReference>
<reference evidence="2" key="1">
    <citation type="submission" date="2016-10" db="EMBL/GenBank/DDBJ databases">
        <authorList>
            <person name="Benchimol M."/>
            <person name="Almeida L.G."/>
            <person name="Vasconcelos A.T."/>
            <person name="Perreira-Neves A."/>
            <person name="Rosa I.A."/>
            <person name="Tasca T."/>
            <person name="Bogo M.R."/>
            <person name="de Souza W."/>
        </authorList>
    </citation>
    <scope>NUCLEOTIDE SEQUENCE [LARGE SCALE GENOMIC DNA]</scope>
    <source>
        <strain evidence="2">K</strain>
    </source>
</reference>
<dbReference type="RefSeq" id="XP_068351469.1">
    <property type="nucleotide sequence ID" value="XM_068494564.1"/>
</dbReference>
<accession>A0A1J4JM33</accession>
<protein>
    <submittedName>
        <fullName evidence="2">Uncharacterized protein</fullName>
    </submittedName>
</protein>
<sequence length="182" mass="21630">MLLFGFFHLLLCKPKDETFVVQRYIAGNWTTDSNNQIHTFYFIPIQNVNHYQALLNDKFLDIYIKSFSSVDISYMNYNFTLNFQNTNTRNPYAIAQIEPGYLIDVFIYTKDIIDVSLINETKNEIVVWTFKRPIPQLTRKDKFVLLSFFSCIIILVLYAIYYSRLWKSQKAKAKKSHKIKNH</sequence>
<gene>
    <name evidence="2" type="ORF">TRFO_08902</name>
</gene>
<keyword evidence="1" id="KW-0472">Membrane</keyword>
<keyword evidence="1" id="KW-1133">Transmembrane helix</keyword>
<name>A0A1J4JM33_9EUKA</name>
<keyword evidence="1" id="KW-0812">Transmembrane</keyword>
<feature type="transmembrane region" description="Helical" evidence="1">
    <location>
        <begin position="143"/>
        <end position="162"/>
    </location>
</feature>
<evidence type="ECO:0000256" key="1">
    <source>
        <dbReference type="SAM" id="Phobius"/>
    </source>
</evidence>
<keyword evidence="3" id="KW-1185">Reference proteome</keyword>